<protein>
    <submittedName>
        <fullName evidence="1">Uncharacterized protein</fullName>
    </submittedName>
</protein>
<evidence type="ECO:0000313" key="2">
    <source>
        <dbReference type="Proteomes" id="UP000619486"/>
    </source>
</evidence>
<dbReference type="AlphaFoldDB" id="A0A918LP87"/>
<gene>
    <name evidence="1" type="ORF">GCM10014713_25560</name>
</gene>
<dbReference type="EMBL" id="BMQQ01000008">
    <property type="protein sequence ID" value="GGT31047.1"/>
    <property type="molecule type" value="Genomic_DNA"/>
</dbReference>
<reference evidence="1" key="2">
    <citation type="submission" date="2020-09" db="EMBL/GenBank/DDBJ databases">
        <authorList>
            <person name="Sun Q."/>
            <person name="Ohkuma M."/>
        </authorList>
    </citation>
    <scope>NUCLEOTIDE SEQUENCE</scope>
    <source>
        <strain evidence="1">JCM 3172</strain>
    </source>
</reference>
<dbReference type="Proteomes" id="UP000619486">
    <property type="component" value="Unassembled WGS sequence"/>
</dbReference>
<name>A0A918LP87_9ACTN</name>
<sequence length="134" mass="14423">MPLSSVNSHGPACVTRCSLPAGLLFRTPWCGSTSRTRAQACAPGWWRRIGPGCQTPALECGHGGSLGGVWIEPWSDSERDFALLQAVNAPELTGHLGGPESDEQLVGRHRRYVKLSADRTGAGRMYRVVLLPAE</sequence>
<reference evidence="1" key="1">
    <citation type="journal article" date="2014" name="Int. J. Syst. Evol. Microbiol.">
        <title>Complete genome sequence of Corynebacterium casei LMG S-19264T (=DSM 44701T), isolated from a smear-ripened cheese.</title>
        <authorList>
            <consortium name="US DOE Joint Genome Institute (JGI-PGF)"/>
            <person name="Walter F."/>
            <person name="Albersmeier A."/>
            <person name="Kalinowski J."/>
            <person name="Ruckert C."/>
        </authorList>
    </citation>
    <scope>NUCLEOTIDE SEQUENCE</scope>
    <source>
        <strain evidence="1">JCM 3172</strain>
    </source>
</reference>
<evidence type="ECO:0000313" key="1">
    <source>
        <dbReference type="EMBL" id="GGT31047.1"/>
    </source>
</evidence>
<proteinExistence type="predicted"/>
<keyword evidence="2" id="KW-1185">Reference proteome</keyword>
<organism evidence="1 2">
    <name type="scientific">Streptomyces purpureus</name>
    <dbReference type="NCBI Taxonomy" id="1951"/>
    <lineage>
        <taxon>Bacteria</taxon>
        <taxon>Bacillati</taxon>
        <taxon>Actinomycetota</taxon>
        <taxon>Actinomycetes</taxon>
        <taxon>Kitasatosporales</taxon>
        <taxon>Streptomycetaceae</taxon>
        <taxon>Streptomyces</taxon>
    </lineage>
</organism>
<comment type="caution">
    <text evidence="1">The sequence shown here is derived from an EMBL/GenBank/DDBJ whole genome shotgun (WGS) entry which is preliminary data.</text>
</comment>
<accession>A0A918LP87</accession>